<dbReference type="Gene3D" id="1.10.510.10">
    <property type="entry name" value="Transferase(Phosphotransferase) domain 1"/>
    <property type="match status" value="1"/>
</dbReference>
<dbReference type="InterPro" id="IPR011009">
    <property type="entry name" value="Kinase-like_dom_sf"/>
</dbReference>
<keyword evidence="2" id="KW-0547">Nucleotide-binding</keyword>
<dbReference type="InterPro" id="IPR052059">
    <property type="entry name" value="CR_Ser/Thr_kinase"/>
</dbReference>
<dbReference type="STRING" id="71139.A0A059A1L6"/>
<dbReference type="EMBL" id="KK198763">
    <property type="protein sequence ID" value="KCW47997.1"/>
    <property type="molecule type" value="Genomic_DNA"/>
</dbReference>
<evidence type="ECO:0000256" key="4">
    <source>
        <dbReference type="ARBA" id="ARBA00022840"/>
    </source>
</evidence>
<evidence type="ECO:0000256" key="2">
    <source>
        <dbReference type="ARBA" id="ARBA00022741"/>
    </source>
</evidence>
<dbReference type="InParanoid" id="A0A059A1L6"/>
<evidence type="ECO:0000256" key="3">
    <source>
        <dbReference type="ARBA" id="ARBA00022777"/>
    </source>
</evidence>
<name>A0A059A1L6_EUCGR</name>
<sequence>MAPEYAMHGYLTDKADIYSFGVVALEVVNGRSNTSSQRTEECFNLLDWAHFLREGENLIELADPRLASSL</sequence>
<dbReference type="InterPro" id="IPR001245">
    <property type="entry name" value="Ser-Thr/Tyr_kinase_cat_dom"/>
</dbReference>
<keyword evidence="4" id="KW-0067">ATP-binding</keyword>
<accession>A0A059A1L6</accession>
<dbReference type="GO" id="GO:0005524">
    <property type="term" value="F:ATP binding"/>
    <property type="evidence" value="ECO:0007669"/>
    <property type="project" value="UniProtKB-KW"/>
</dbReference>
<dbReference type="OMA" id="NVCNGYM"/>
<protein>
    <recommendedName>
        <fullName evidence="5">Serine-threonine/tyrosine-protein kinase catalytic domain-containing protein</fullName>
    </recommendedName>
</protein>
<organism evidence="6">
    <name type="scientific">Eucalyptus grandis</name>
    <name type="common">Flooded gum</name>
    <dbReference type="NCBI Taxonomy" id="71139"/>
    <lineage>
        <taxon>Eukaryota</taxon>
        <taxon>Viridiplantae</taxon>
        <taxon>Streptophyta</taxon>
        <taxon>Embryophyta</taxon>
        <taxon>Tracheophyta</taxon>
        <taxon>Spermatophyta</taxon>
        <taxon>Magnoliopsida</taxon>
        <taxon>eudicotyledons</taxon>
        <taxon>Gunneridae</taxon>
        <taxon>Pentapetalae</taxon>
        <taxon>rosids</taxon>
        <taxon>malvids</taxon>
        <taxon>Myrtales</taxon>
        <taxon>Myrtaceae</taxon>
        <taxon>Myrtoideae</taxon>
        <taxon>Eucalypteae</taxon>
        <taxon>Eucalyptus</taxon>
    </lineage>
</organism>
<reference evidence="6" key="1">
    <citation type="submission" date="2013-07" db="EMBL/GenBank/DDBJ databases">
        <title>The genome of Eucalyptus grandis.</title>
        <authorList>
            <person name="Schmutz J."/>
            <person name="Hayes R."/>
            <person name="Myburg A."/>
            <person name="Tuskan G."/>
            <person name="Grattapaglia D."/>
            <person name="Rokhsar D.S."/>
        </authorList>
    </citation>
    <scope>NUCLEOTIDE SEQUENCE</scope>
    <source>
        <tissue evidence="6">Leaf extractions</tissue>
    </source>
</reference>
<dbReference type="PANTHER" id="PTHR47973">
    <property type="entry name" value="CYSTEINE-RICH RECEPTOR-LIKE PROTEIN KINASE 3"/>
    <property type="match status" value="1"/>
</dbReference>
<proteinExistence type="predicted"/>
<gene>
    <name evidence="6" type="ORF">EUGRSUZ_K01728</name>
</gene>
<dbReference type="SUPFAM" id="SSF56112">
    <property type="entry name" value="Protein kinase-like (PK-like)"/>
    <property type="match status" value="1"/>
</dbReference>
<evidence type="ECO:0000313" key="6">
    <source>
        <dbReference type="EMBL" id="KCW47997.1"/>
    </source>
</evidence>
<keyword evidence="1" id="KW-0808">Transferase</keyword>
<dbReference type="Pfam" id="PF07714">
    <property type="entry name" value="PK_Tyr_Ser-Thr"/>
    <property type="match status" value="1"/>
</dbReference>
<dbReference type="AlphaFoldDB" id="A0A059A1L6"/>
<feature type="domain" description="Serine-threonine/tyrosine-protein kinase catalytic" evidence="5">
    <location>
        <begin position="1"/>
        <end position="48"/>
    </location>
</feature>
<dbReference type="Gramene" id="KCW47997">
    <property type="protein sequence ID" value="KCW47997"/>
    <property type="gene ID" value="EUGRSUZ_K01728"/>
</dbReference>
<evidence type="ECO:0000259" key="5">
    <source>
        <dbReference type="Pfam" id="PF07714"/>
    </source>
</evidence>
<dbReference type="eggNOG" id="ENOG502QVI9">
    <property type="taxonomic scope" value="Eukaryota"/>
</dbReference>
<evidence type="ECO:0000256" key="1">
    <source>
        <dbReference type="ARBA" id="ARBA00022679"/>
    </source>
</evidence>
<keyword evidence="3" id="KW-0418">Kinase</keyword>
<dbReference type="GO" id="GO:0004672">
    <property type="term" value="F:protein kinase activity"/>
    <property type="evidence" value="ECO:0007669"/>
    <property type="project" value="InterPro"/>
</dbReference>